<dbReference type="InterPro" id="IPR020904">
    <property type="entry name" value="Sc_DH/Rdtase_CS"/>
</dbReference>
<evidence type="ECO:0000313" key="5">
    <source>
        <dbReference type="Proteomes" id="UP000192840"/>
    </source>
</evidence>
<dbReference type="GO" id="GO:0016616">
    <property type="term" value="F:oxidoreductase activity, acting on the CH-OH group of donors, NAD or NADP as acceptor"/>
    <property type="evidence" value="ECO:0007669"/>
    <property type="project" value="UniProtKB-ARBA"/>
</dbReference>
<accession>A0A1W2BG00</accession>
<dbReference type="AlphaFoldDB" id="A0A1W2BG00"/>
<dbReference type="STRING" id="40571.SAMN05660733_01469"/>
<dbReference type="PANTHER" id="PTHR42760">
    <property type="entry name" value="SHORT-CHAIN DEHYDROGENASES/REDUCTASES FAMILY MEMBER"/>
    <property type="match status" value="1"/>
</dbReference>
<evidence type="ECO:0000256" key="2">
    <source>
        <dbReference type="ARBA" id="ARBA00023002"/>
    </source>
</evidence>
<evidence type="ECO:0000313" key="4">
    <source>
        <dbReference type="EMBL" id="SMC71682.1"/>
    </source>
</evidence>
<dbReference type="CDD" id="cd05233">
    <property type="entry name" value="SDR_c"/>
    <property type="match status" value="1"/>
</dbReference>
<dbReference type="Gene3D" id="3.40.50.720">
    <property type="entry name" value="NAD(P)-binding Rossmann-like Domain"/>
    <property type="match status" value="1"/>
</dbReference>
<dbReference type="EMBL" id="FWYC01000004">
    <property type="protein sequence ID" value="SMC71682.1"/>
    <property type="molecule type" value="Genomic_DNA"/>
</dbReference>
<dbReference type="Proteomes" id="UP000192840">
    <property type="component" value="Unassembled WGS sequence"/>
</dbReference>
<dbReference type="SUPFAM" id="SSF51735">
    <property type="entry name" value="NAD(P)-binding Rossmann-fold domains"/>
    <property type="match status" value="1"/>
</dbReference>
<dbReference type="OrthoDB" id="286404at2"/>
<feature type="domain" description="Ketoreductase" evidence="3">
    <location>
        <begin position="8"/>
        <end position="192"/>
    </location>
</feature>
<name>A0A1W2BG00_9PSEU</name>
<dbReference type="PANTHER" id="PTHR42760:SF133">
    <property type="entry name" value="3-OXOACYL-[ACYL-CARRIER-PROTEIN] REDUCTASE"/>
    <property type="match status" value="1"/>
</dbReference>
<evidence type="ECO:0000259" key="3">
    <source>
        <dbReference type="SMART" id="SM00822"/>
    </source>
</evidence>
<evidence type="ECO:0000256" key="1">
    <source>
        <dbReference type="ARBA" id="ARBA00006484"/>
    </source>
</evidence>
<organism evidence="4 5">
    <name type="scientific">Lentzea albidocapillata</name>
    <dbReference type="NCBI Taxonomy" id="40571"/>
    <lineage>
        <taxon>Bacteria</taxon>
        <taxon>Bacillati</taxon>
        <taxon>Actinomycetota</taxon>
        <taxon>Actinomycetes</taxon>
        <taxon>Pseudonocardiales</taxon>
        <taxon>Pseudonocardiaceae</taxon>
        <taxon>Lentzea</taxon>
    </lineage>
</organism>
<dbReference type="eggNOG" id="COG1028">
    <property type="taxonomic scope" value="Bacteria"/>
</dbReference>
<keyword evidence="2" id="KW-0560">Oxidoreductase</keyword>
<dbReference type="SMART" id="SM00822">
    <property type="entry name" value="PKS_KR"/>
    <property type="match status" value="1"/>
</dbReference>
<dbReference type="InterPro" id="IPR036291">
    <property type="entry name" value="NAD(P)-bd_dom_sf"/>
</dbReference>
<dbReference type="FunFam" id="3.40.50.720:FF:000084">
    <property type="entry name" value="Short-chain dehydrogenase reductase"/>
    <property type="match status" value="1"/>
</dbReference>
<dbReference type="InterPro" id="IPR057326">
    <property type="entry name" value="KR_dom"/>
</dbReference>
<reference evidence="5" key="1">
    <citation type="submission" date="2017-04" db="EMBL/GenBank/DDBJ databases">
        <authorList>
            <person name="Varghese N."/>
            <person name="Submissions S."/>
        </authorList>
    </citation>
    <scope>NUCLEOTIDE SEQUENCE [LARGE SCALE GENOMIC DNA]</scope>
    <source>
        <strain evidence="5">DSM 44073</strain>
    </source>
</reference>
<sequence length="252" mass="26588">MDRTLSGLTAVVTGGNNGIGKAMAMGLAKAGANVAIWARNTERSAAVVAELEAEGVRATAVACDVADEPSVAAAMDRTVDELGPLGCFIANAGIAEAAPLTEMSLETWRRVLRTNLDGGFLCTREAARRFVAQGSGGSIIVVSSTISRYGAAGQAAYSTSKTGLLGLGRTLAVELARHRVRCNILIPGWTRTSMNLDLQADERFVKATTARTPARRWADPEEFHEVTTFLANPALTYHTGNEVVVDGGYTVF</sequence>
<dbReference type="PROSITE" id="PS00061">
    <property type="entry name" value="ADH_SHORT"/>
    <property type="match status" value="1"/>
</dbReference>
<dbReference type="PRINTS" id="PR00080">
    <property type="entry name" value="SDRFAMILY"/>
</dbReference>
<proteinExistence type="inferred from homology"/>
<dbReference type="InterPro" id="IPR002347">
    <property type="entry name" value="SDR_fam"/>
</dbReference>
<dbReference type="RefSeq" id="WP_030481930.1">
    <property type="nucleotide sequence ID" value="NZ_FWYC01000004.1"/>
</dbReference>
<comment type="similarity">
    <text evidence="1">Belongs to the short-chain dehydrogenases/reductases (SDR) family.</text>
</comment>
<dbReference type="Pfam" id="PF13561">
    <property type="entry name" value="adh_short_C2"/>
    <property type="match status" value="1"/>
</dbReference>
<protein>
    <recommendedName>
        <fullName evidence="3">Ketoreductase domain-containing protein</fullName>
    </recommendedName>
</protein>
<dbReference type="PRINTS" id="PR00081">
    <property type="entry name" value="GDHRDH"/>
</dbReference>
<keyword evidence="5" id="KW-1185">Reference proteome</keyword>
<gene>
    <name evidence="4" type="ORF">SAMN05660733_01469</name>
</gene>